<dbReference type="AlphaFoldDB" id="K3X5Y0"/>
<feature type="transmembrane region" description="Helical" evidence="6">
    <location>
        <begin position="84"/>
        <end position="106"/>
    </location>
</feature>
<accession>K3X5Y0</accession>
<dbReference type="EMBL" id="GL376612">
    <property type="status" value="NOT_ANNOTATED_CDS"/>
    <property type="molecule type" value="Genomic_DNA"/>
</dbReference>
<dbReference type="PANTHER" id="PTHR43336">
    <property type="entry name" value="OXYGEN SENSOR HISTIDINE KINASE RESPONSE REGULATOR DEVS/DOSS"/>
    <property type="match status" value="1"/>
</dbReference>
<feature type="domain" description="Ion transport" evidence="7">
    <location>
        <begin position="91"/>
        <end position="276"/>
    </location>
</feature>
<feature type="compositionally biased region" description="Polar residues" evidence="5">
    <location>
        <begin position="12"/>
        <end position="21"/>
    </location>
</feature>
<evidence type="ECO:0000256" key="5">
    <source>
        <dbReference type="SAM" id="MobiDB-lite"/>
    </source>
</evidence>
<keyword evidence="3 6" id="KW-1133">Transmembrane helix</keyword>
<dbReference type="GO" id="GO:0016020">
    <property type="term" value="C:membrane"/>
    <property type="evidence" value="ECO:0007669"/>
    <property type="project" value="UniProtKB-SubCell"/>
</dbReference>
<dbReference type="HOGENOM" id="CLU_038445_0_0_1"/>
<dbReference type="VEuPathDB" id="FungiDB:PYU1_G012603"/>
<name>K3X5Y0_GLOUD</name>
<evidence type="ECO:0000259" key="7">
    <source>
        <dbReference type="Pfam" id="PF00520"/>
    </source>
</evidence>
<comment type="subcellular location">
    <subcellularLocation>
        <location evidence="1">Membrane</location>
        <topology evidence="1">Multi-pass membrane protein</topology>
    </subcellularLocation>
</comment>
<sequence>MIGNNHRVSPEVTLNNPNAESLTPKLPIRMGTNRSFTAKRHGNGAGGASGGNGTRVAAMIAHAANGLQLSSEQFEKMNPARKKLLAVLDSQWFTIVMLIVTVYALFGDDIRLSLFTRDADNTFYSLAMVCLVLFAFEFLASCYCKFGYLFSFYFALDLIATFSVLPDIGWIWNEIIGTNGGSSSAIRASKATRAGSKAGRIVRVVRAVRLFRVVKILKWKHKDEDHVTTQLKESKVGSKMGEVTVQRVVILVLFLIMLLPLFDGGYNEEEYRYQDYGLRAIHMIVSSGLASVTSVEYERLFVGYVRDAGMLVYLQMTNVSSADLSTAVANVRFQPESSPWSNYTLTENPANGNAVVYR</sequence>
<evidence type="ECO:0000256" key="6">
    <source>
        <dbReference type="SAM" id="Phobius"/>
    </source>
</evidence>
<dbReference type="STRING" id="431595.K3X5Y0"/>
<dbReference type="SUPFAM" id="SSF81324">
    <property type="entry name" value="Voltage-gated potassium channels"/>
    <property type="match status" value="1"/>
</dbReference>
<evidence type="ECO:0000256" key="3">
    <source>
        <dbReference type="ARBA" id="ARBA00022989"/>
    </source>
</evidence>
<dbReference type="InParanoid" id="K3X5Y0"/>
<evidence type="ECO:0000256" key="4">
    <source>
        <dbReference type="ARBA" id="ARBA00023136"/>
    </source>
</evidence>
<dbReference type="Gene3D" id="1.20.120.350">
    <property type="entry name" value="Voltage-gated potassium channels. Chain C"/>
    <property type="match status" value="1"/>
</dbReference>
<dbReference type="eggNOG" id="ENOG502QQYF">
    <property type="taxonomic scope" value="Eukaryota"/>
</dbReference>
<organism evidence="8 9">
    <name type="scientific">Globisporangium ultimum (strain ATCC 200006 / CBS 805.95 / DAOM BR144)</name>
    <name type="common">Pythium ultimum</name>
    <dbReference type="NCBI Taxonomy" id="431595"/>
    <lineage>
        <taxon>Eukaryota</taxon>
        <taxon>Sar</taxon>
        <taxon>Stramenopiles</taxon>
        <taxon>Oomycota</taxon>
        <taxon>Peronosporomycetes</taxon>
        <taxon>Pythiales</taxon>
        <taxon>Pythiaceae</taxon>
        <taxon>Globisporangium</taxon>
    </lineage>
</organism>
<reference evidence="9" key="1">
    <citation type="journal article" date="2010" name="Genome Biol.">
        <title>Genome sequence of the necrotrophic plant pathogen Pythium ultimum reveals original pathogenicity mechanisms and effector repertoire.</title>
        <authorList>
            <person name="Levesque C.A."/>
            <person name="Brouwer H."/>
            <person name="Cano L."/>
            <person name="Hamilton J.P."/>
            <person name="Holt C."/>
            <person name="Huitema E."/>
            <person name="Raffaele S."/>
            <person name="Robideau G.P."/>
            <person name="Thines M."/>
            <person name="Win J."/>
            <person name="Zerillo M.M."/>
            <person name="Beakes G.W."/>
            <person name="Boore J.L."/>
            <person name="Busam D."/>
            <person name="Dumas B."/>
            <person name="Ferriera S."/>
            <person name="Fuerstenberg S.I."/>
            <person name="Gachon C.M."/>
            <person name="Gaulin E."/>
            <person name="Govers F."/>
            <person name="Grenville-Briggs L."/>
            <person name="Horner N."/>
            <person name="Hostetler J."/>
            <person name="Jiang R.H."/>
            <person name="Johnson J."/>
            <person name="Krajaejun T."/>
            <person name="Lin H."/>
            <person name="Meijer H.J."/>
            <person name="Moore B."/>
            <person name="Morris P."/>
            <person name="Phuntmart V."/>
            <person name="Puiu D."/>
            <person name="Shetty J."/>
            <person name="Stajich J.E."/>
            <person name="Tripathy S."/>
            <person name="Wawra S."/>
            <person name="van West P."/>
            <person name="Whitty B.R."/>
            <person name="Coutinho P.M."/>
            <person name="Henrissat B."/>
            <person name="Martin F."/>
            <person name="Thomas P.D."/>
            <person name="Tyler B.M."/>
            <person name="De Vries R.P."/>
            <person name="Kamoun S."/>
            <person name="Yandell M."/>
            <person name="Tisserat N."/>
            <person name="Buell C.R."/>
        </authorList>
    </citation>
    <scope>NUCLEOTIDE SEQUENCE</scope>
    <source>
        <strain evidence="9">DAOM:BR144</strain>
    </source>
</reference>
<proteinExistence type="predicted"/>
<evidence type="ECO:0000313" key="9">
    <source>
        <dbReference type="Proteomes" id="UP000019132"/>
    </source>
</evidence>
<keyword evidence="9" id="KW-1185">Reference proteome</keyword>
<reference evidence="8" key="3">
    <citation type="submission" date="2015-02" db="UniProtKB">
        <authorList>
            <consortium name="EnsemblProtists"/>
        </authorList>
    </citation>
    <scope>IDENTIFICATION</scope>
    <source>
        <strain evidence="8">DAOM BR144</strain>
    </source>
</reference>
<evidence type="ECO:0000313" key="8">
    <source>
        <dbReference type="EnsemblProtists" id="PYU1_T012629"/>
    </source>
</evidence>
<dbReference type="Proteomes" id="UP000019132">
    <property type="component" value="Unassembled WGS sequence"/>
</dbReference>
<feature type="transmembrane region" description="Helical" evidence="6">
    <location>
        <begin position="244"/>
        <end position="262"/>
    </location>
</feature>
<reference evidence="9" key="2">
    <citation type="submission" date="2010-04" db="EMBL/GenBank/DDBJ databases">
        <authorList>
            <person name="Buell R."/>
            <person name="Hamilton J."/>
            <person name="Hostetler J."/>
        </authorList>
    </citation>
    <scope>NUCLEOTIDE SEQUENCE [LARGE SCALE GENOMIC DNA]</scope>
    <source>
        <strain evidence="9">DAOM:BR144</strain>
    </source>
</reference>
<feature type="transmembrane region" description="Helical" evidence="6">
    <location>
        <begin position="146"/>
        <end position="165"/>
    </location>
</feature>
<protein>
    <recommendedName>
        <fullName evidence="7">Ion transport domain-containing protein</fullName>
    </recommendedName>
</protein>
<dbReference type="InterPro" id="IPR005821">
    <property type="entry name" value="Ion_trans_dom"/>
</dbReference>
<evidence type="ECO:0000256" key="1">
    <source>
        <dbReference type="ARBA" id="ARBA00004141"/>
    </source>
</evidence>
<feature type="transmembrane region" description="Helical" evidence="6">
    <location>
        <begin position="122"/>
        <end position="139"/>
    </location>
</feature>
<dbReference type="InterPro" id="IPR027359">
    <property type="entry name" value="Volt_channel_dom_sf"/>
</dbReference>
<keyword evidence="4 6" id="KW-0472">Membrane</keyword>
<keyword evidence="2 6" id="KW-0812">Transmembrane</keyword>
<dbReference type="Pfam" id="PF00520">
    <property type="entry name" value="Ion_trans"/>
    <property type="match status" value="1"/>
</dbReference>
<feature type="region of interest" description="Disordered" evidence="5">
    <location>
        <begin position="1"/>
        <end position="26"/>
    </location>
</feature>
<dbReference type="EnsemblProtists" id="PYU1_T012629">
    <property type="protein sequence ID" value="PYU1_T012629"/>
    <property type="gene ID" value="PYU1_G012603"/>
</dbReference>
<evidence type="ECO:0000256" key="2">
    <source>
        <dbReference type="ARBA" id="ARBA00022692"/>
    </source>
</evidence>
<dbReference type="PANTHER" id="PTHR43336:SF3">
    <property type="entry name" value="GUANYLATE CYCLASE DOMAIN-CONTAINING PROTEIN"/>
    <property type="match status" value="1"/>
</dbReference>